<evidence type="ECO:0008006" key="5">
    <source>
        <dbReference type="Google" id="ProtNLM"/>
    </source>
</evidence>
<dbReference type="OMA" id="FTELWKW"/>
<reference evidence="4" key="1">
    <citation type="submission" date="2015-11" db="EMBL/GenBank/DDBJ databases">
        <authorList>
            <person name="Dugat-Bony E."/>
        </authorList>
    </citation>
    <scope>NUCLEOTIDE SEQUENCE [LARGE SCALE GENOMIC DNA]</scope>
    <source>
        <strain evidence="4">Mu292</strain>
    </source>
</reference>
<feature type="region of interest" description="Disordered" evidence="1">
    <location>
        <begin position="13"/>
        <end position="197"/>
    </location>
</feature>
<feature type="transmembrane region" description="Helical" evidence="2">
    <location>
        <begin position="315"/>
        <end position="336"/>
    </location>
</feature>
<feature type="transmembrane region" description="Helical" evidence="2">
    <location>
        <begin position="342"/>
        <end position="361"/>
    </location>
</feature>
<sequence length="364" mass="36864">MSEKLTVAELLARNAREGGRNASDRPRRRRNLDDGGVSVSELTGSIPVVKIDDEDGQGEAAEGAGNTADAESVVAGATGTPEGAVAERHGGHEADDPEEAEAPEASEASGASESHEGFDEQSTIVQAVVPDSLLTSANPSGEFVAVDSEDAEAVNGDAAEEDTADAADTADADDTVDADADVVEGEVVDDDTDATDIDDAADADEVDAPDEADDLAVVASAGAGATAGAGDLAASSPAEPEADRASAAVPAAVPAEAPAAAASKKTRAPKDDEIVEYEDDTVSWPAVVAQSAAAVILGVLIFFGFTLLWDNLGTVLVLVMALVVTCVCVGVVHSLLRHRDTLLLVLTFVVGIALTVGPRLIMSI</sequence>
<dbReference type="RefSeq" id="WP_014011233.1">
    <property type="nucleotide sequence ID" value="NZ_FAUH01000019.1"/>
</dbReference>
<protein>
    <recommendedName>
        <fullName evidence="5">Transmembrane protein</fullName>
    </recommendedName>
</protein>
<feature type="compositionally biased region" description="Acidic residues" evidence="1">
    <location>
        <begin position="147"/>
        <end position="197"/>
    </location>
</feature>
<dbReference type="OrthoDB" id="4428184at2"/>
<dbReference type="Proteomes" id="UP000182498">
    <property type="component" value="Unassembled WGS sequence"/>
</dbReference>
<feature type="compositionally biased region" description="Basic and acidic residues" evidence="1">
    <location>
        <begin position="14"/>
        <end position="25"/>
    </location>
</feature>
<keyword evidence="2" id="KW-0472">Membrane</keyword>
<name>A0A0X2NNZ1_9CORY</name>
<organism evidence="3 4">
    <name type="scientific">Corynebacterium variabile</name>
    <dbReference type="NCBI Taxonomy" id="1727"/>
    <lineage>
        <taxon>Bacteria</taxon>
        <taxon>Bacillati</taxon>
        <taxon>Actinomycetota</taxon>
        <taxon>Actinomycetes</taxon>
        <taxon>Mycobacteriales</taxon>
        <taxon>Corynebacteriaceae</taxon>
        <taxon>Corynebacterium</taxon>
    </lineage>
</organism>
<keyword evidence="4" id="KW-1185">Reference proteome</keyword>
<gene>
    <name evidence="3" type="ORF">CVAR292_02524</name>
</gene>
<dbReference type="AlphaFoldDB" id="A0A0X2NNZ1"/>
<evidence type="ECO:0000256" key="1">
    <source>
        <dbReference type="SAM" id="MobiDB-lite"/>
    </source>
</evidence>
<feature type="region of interest" description="Disordered" evidence="1">
    <location>
        <begin position="228"/>
        <end position="250"/>
    </location>
</feature>
<feature type="transmembrane region" description="Helical" evidence="2">
    <location>
        <begin position="284"/>
        <end position="308"/>
    </location>
</feature>
<dbReference type="EMBL" id="FAUH01000019">
    <property type="protein sequence ID" value="CUU67166.1"/>
    <property type="molecule type" value="Genomic_DNA"/>
</dbReference>
<accession>A0A0X2NNZ1</accession>
<evidence type="ECO:0000313" key="3">
    <source>
        <dbReference type="EMBL" id="CUU67166.1"/>
    </source>
</evidence>
<evidence type="ECO:0000256" key="2">
    <source>
        <dbReference type="SAM" id="Phobius"/>
    </source>
</evidence>
<keyword evidence="2" id="KW-1133">Transmembrane helix</keyword>
<proteinExistence type="predicted"/>
<feature type="compositionally biased region" description="Acidic residues" evidence="1">
    <location>
        <begin position="95"/>
        <end position="104"/>
    </location>
</feature>
<feature type="compositionally biased region" description="Low complexity" evidence="1">
    <location>
        <begin position="58"/>
        <end position="71"/>
    </location>
</feature>
<keyword evidence="2" id="KW-0812">Transmembrane</keyword>
<evidence type="ECO:0000313" key="4">
    <source>
        <dbReference type="Proteomes" id="UP000182498"/>
    </source>
</evidence>
<feature type="compositionally biased region" description="Basic and acidic residues" evidence="1">
    <location>
        <begin position="85"/>
        <end position="94"/>
    </location>
</feature>